<gene>
    <name evidence="1" type="ORF">DPMN_131972</name>
</gene>
<comment type="caution">
    <text evidence="1">The sequence shown here is derived from an EMBL/GenBank/DDBJ whole genome shotgun (WGS) entry which is preliminary data.</text>
</comment>
<accession>A0A9D4J9N6</accession>
<sequence length="81" mass="9215">MPPAWVYNGFISSLLARGFNMVAENVLNEMTNWPLAVSAYSSIKKKCLLLLLKWSGYLVCTPFYIPRDCAELWSQRLAITV</sequence>
<reference evidence="1" key="2">
    <citation type="submission" date="2020-11" db="EMBL/GenBank/DDBJ databases">
        <authorList>
            <person name="McCartney M.A."/>
            <person name="Auch B."/>
            <person name="Kono T."/>
            <person name="Mallez S."/>
            <person name="Becker A."/>
            <person name="Gohl D.M."/>
            <person name="Silverstein K.A.T."/>
            <person name="Koren S."/>
            <person name="Bechman K.B."/>
            <person name="Herman A."/>
            <person name="Abrahante J.E."/>
            <person name="Garbe J."/>
        </authorList>
    </citation>
    <scope>NUCLEOTIDE SEQUENCE</scope>
    <source>
        <strain evidence="1">Duluth1</strain>
        <tissue evidence="1">Whole animal</tissue>
    </source>
</reference>
<dbReference type="EMBL" id="JAIWYP010000006">
    <property type="protein sequence ID" value="KAH3803705.1"/>
    <property type="molecule type" value="Genomic_DNA"/>
</dbReference>
<evidence type="ECO:0000313" key="2">
    <source>
        <dbReference type="Proteomes" id="UP000828390"/>
    </source>
</evidence>
<protein>
    <submittedName>
        <fullName evidence="1">Uncharacterized protein</fullName>
    </submittedName>
</protein>
<reference evidence="1" key="1">
    <citation type="journal article" date="2019" name="bioRxiv">
        <title>The Genome of the Zebra Mussel, Dreissena polymorpha: A Resource for Invasive Species Research.</title>
        <authorList>
            <person name="McCartney M.A."/>
            <person name="Auch B."/>
            <person name="Kono T."/>
            <person name="Mallez S."/>
            <person name="Zhang Y."/>
            <person name="Obille A."/>
            <person name="Becker A."/>
            <person name="Abrahante J.E."/>
            <person name="Garbe J."/>
            <person name="Badalamenti J.P."/>
            <person name="Herman A."/>
            <person name="Mangelson H."/>
            <person name="Liachko I."/>
            <person name="Sullivan S."/>
            <person name="Sone E.D."/>
            <person name="Koren S."/>
            <person name="Silverstein K.A.T."/>
            <person name="Beckman K.B."/>
            <person name="Gohl D.M."/>
        </authorList>
    </citation>
    <scope>NUCLEOTIDE SEQUENCE</scope>
    <source>
        <strain evidence="1">Duluth1</strain>
        <tissue evidence="1">Whole animal</tissue>
    </source>
</reference>
<dbReference type="AlphaFoldDB" id="A0A9D4J9N6"/>
<name>A0A9D4J9N6_DREPO</name>
<proteinExistence type="predicted"/>
<organism evidence="1 2">
    <name type="scientific">Dreissena polymorpha</name>
    <name type="common">Zebra mussel</name>
    <name type="synonym">Mytilus polymorpha</name>
    <dbReference type="NCBI Taxonomy" id="45954"/>
    <lineage>
        <taxon>Eukaryota</taxon>
        <taxon>Metazoa</taxon>
        <taxon>Spiralia</taxon>
        <taxon>Lophotrochozoa</taxon>
        <taxon>Mollusca</taxon>
        <taxon>Bivalvia</taxon>
        <taxon>Autobranchia</taxon>
        <taxon>Heteroconchia</taxon>
        <taxon>Euheterodonta</taxon>
        <taxon>Imparidentia</taxon>
        <taxon>Neoheterodontei</taxon>
        <taxon>Myida</taxon>
        <taxon>Dreissenoidea</taxon>
        <taxon>Dreissenidae</taxon>
        <taxon>Dreissena</taxon>
    </lineage>
</organism>
<evidence type="ECO:0000313" key="1">
    <source>
        <dbReference type="EMBL" id="KAH3803705.1"/>
    </source>
</evidence>
<keyword evidence="2" id="KW-1185">Reference proteome</keyword>
<dbReference type="Proteomes" id="UP000828390">
    <property type="component" value="Unassembled WGS sequence"/>
</dbReference>